<accession>A0ACA9N5S4</accession>
<organism evidence="1 2">
    <name type="scientific">Racocetra persica</name>
    <dbReference type="NCBI Taxonomy" id="160502"/>
    <lineage>
        <taxon>Eukaryota</taxon>
        <taxon>Fungi</taxon>
        <taxon>Fungi incertae sedis</taxon>
        <taxon>Mucoromycota</taxon>
        <taxon>Glomeromycotina</taxon>
        <taxon>Glomeromycetes</taxon>
        <taxon>Diversisporales</taxon>
        <taxon>Gigasporaceae</taxon>
        <taxon>Racocetra</taxon>
    </lineage>
</organism>
<name>A0ACA9N5S4_9GLOM</name>
<gene>
    <name evidence="1" type="ORF">RPERSI_LOCUS7323</name>
</gene>
<evidence type="ECO:0000313" key="1">
    <source>
        <dbReference type="EMBL" id="CAG8636904.1"/>
    </source>
</evidence>
<dbReference type="EMBL" id="CAJVQC010012307">
    <property type="protein sequence ID" value="CAG8636904.1"/>
    <property type="molecule type" value="Genomic_DNA"/>
</dbReference>
<proteinExistence type="predicted"/>
<reference evidence="1" key="1">
    <citation type="submission" date="2021-06" db="EMBL/GenBank/DDBJ databases">
        <authorList>
            <person name="Kallberg Y."/>
            <person name="Tangrot J."/>
            <person name="Rosling A."/>
        </authorList>
    </citation>
    <scope>NUCLEOTIDE SEQUENCE</scope>
    <source>
        <strain evidence="1">MA461A</strain>
    </source>
</reference>
<keyword evidence="2" id="KW-1185">Reference proteome</keyword>
<dbReference type="Proteomes" id="UP000789920">
    <property type="component" value="Unassembled WGS sequence"/>
</dbReference>
<feature type="non-terminal residue" evidence="1">
    <location>
        <position position="1"/>
    </location>
</feature>
<sequence>GVSKQVPVDKLNFGLCYDEEISHPMMKKYISAMLIGAKLFRSRIYKYDLTIE</sequence>
<evidence type="ECO:0000313" key="2">
    <source>
        <dbReference type="Proteomes" id="UP000789920"/>
    </source>
</evidence>
<protein>
    <submittedName>
        <fullName evidence="1">11905_t:CDS:1</fullName>
    </submittedName>
</protein>
<comment type="caution">
    <text evidence="1">The sequence shown here is derived from an EMBL/GenBank/DDBJ whole genome shotgun (WGS) entry which is preliminary data.</text>
</comment>